<keyword evidence="2" id="KW-1185">Reference proteome</keyword>
<dbReference type="PANTHER" id="PTHR43393">
    <property type="entry name" value="CYTOKININ RIBOSIDE 5'-MONOPHOSPHATE PHOSPHORIBOHYDROLASE"/>
    <property type="match status" value="1"/>
</dbReference>
<dbReference type="Proteomes" id="UP001139125">
    <property type="component" value="Unassembled WGS sequence"/>
</dbReference>
<protein>
    <submittedName>
        <fullName evidence="1">TIGR00725 family protein</fullName>
    </submittedName>
</protein>
<sequence>MDNKRIIGIMGPGSGATDKDLETAFELGKLLAENDYYVLTGGRASGVMEAAMKGAKSAGGTTIGVLPSENGEDQSEFVDIPIKTGMGSARNNINVLTADVVIGVGIGPGTASEIALAIKAQKPILLLNQSPESISFFQKFGYEQLSISESLEEVLGIVDSFKSS</sequence>
<dbReference type="PANTHER" id="PTHR43393:SF3">
    <property type="entry name" value="LYSINE DECARBOXYLASE-LIKE PROTEIN"/>
    <property type="match status" value="1"/>
</dbReference>
<reference evidence="1" key="1">
    <citation type="submission" date="2022-06" db="EMBL/GenBank/DDBJ databases">
        <title>Gracilimonas sp. CAU 1638 isolated from sea sediment.</title>
        <authorList>
            <person name="Kim W."/>
        </authorList>
    </citation>
    <scope>NUCLEOTIDE SEQUENCE</scope>
    <source>
        <strain evidence="1">CAU 1638</strain>
    </source>
</reference>
<dbReference type="Gene3D" id="3.40.50.450">
    <property type="match status" value="1"/>
</dbReference>
<dbReference type="GO" id="GO:0005829">
    <property type="term" value="C:cytosol"/>
    <property type="evidence" value="ECO:0007669"/>
    <property type="project" value="TreeGrafter"/>
</dbReference>
<dbReference type="RefSeq" id="WP_255133134.1">
    <property type="nucleotide sequence ID" value="NZ_JANDBC010000001.1"/>
</dbReference>
<dbReference type="InterPro" id="IPR041164">
    <property type="entry name" value="LDcluster4"/>
</dbReference>
<dbReference type="InterPro" id="IPR005268">
    <property type="entry name" value="CHP00725"/>
</dbReference>
<dbReference type="SUPFAM" id="SSF102405">
    <property type="entry name" value="MCP/YpsA-like"/>
    <property type="match status" value="1"/>
</dbReference>
<dbReference type="NCBIfam" id="TIGR00725">
    <property type="entry name" value="TIGR00725 family protein"/>
    <property type="match status" value="1"/>
</dbReference>
<gene>
    <name evidence="1" type="ORF">NM125_04090</name>
</gene>
<name>A0A9X2L204_9BACT</name>
<dbReference type="AlphaFoldDB" id="A0A9X2L204"/>
<evidence type="ECO:0000313" key="1">
    <source>
        <dbReference type="EMBL" id="MCP9290764.1"/>
    </source>
</evidence>
<accession>A0A9X2L204</accession>
<proteinExistence type="predicted"/>
<dbReference type="EMBL" id="JANDBC010000001">
    <property type="protein sequence ID" value="MCP9290764.1"/>
    <property type="molecule type" value="Genomic_DNA"/>
</dbReference>
<evidence type="ECO:0000313" key="2">
    <source>
        <dbReference type="Proteomes" id="UP001139125"/>
    </source>
</evidence>
<organism evidence="1 2">
    <name type="scientific">Gracilimonas sediminicola</name>
    <dbReference type="NCBI Taxonomy" id="2952158"/>
    <lineage>
        <taxon>Bacteria</taxon>
        <taxon>Pseudomonadati</taxon>
        <taxon>Balneolota</taxon>
        <taxon>Balneolia</taxon>
        <taxon>Balneolales</taxon>
        <taxon>Balneolaceae</taxon>
        <taxon>Gracilimonas</taxon>
    </lineage>
</organism>
<comment type="caution">
    <text evidence="1">The sequence shown here is derived from an EMBL/GenBank/DDBJ whole genome shotgun (WGS) entry which is preliminary data.</text>
</comment>
<dbReference type="InterPro" id="IPR052341">
    <property type="entry name" value="LOG_family_nucleotidases"/>
</dbReference>
<dbReference type="Pfam" id="PF18306">
    <property type="entry name" value="LDcluster4"/>
    <property type="match status" value="1"/>
</dbReference>